<keyword evidence="7" id="KW-1185">Reference proteome</keyword>
<accession>A0ABW6S6N5</accession>
<dbReference type="InterPro" id="IPR017941">
    <property type="entry name" value="Rieske_2Fe-2S"/>
</dbReference>
<keyword evidence="2" id="KW-0479">Metal-binding</keyword>
<evidence type="ECO:0000313" key="7">
    <source>
        <dbReference type="Proteomes" id="UP001601992"/>
    </source>
</evidence>
<dbReference type="EMBL" id="JBIAQY010000011">
    <property type="protein sequence ID" value="MFF3571961.1"/>
    <property type="molecule type" value="Genomic_DNA"/>
</dbReference>
<evidence type="ECO:0000256" key="3">
    <source>
        <dbReference type="ARBA" id="ARBA00023004"/>
    </source>
</evidence>
<evidence type="ECO:0000256" key="2">
    <source>
        <dbReference type="ARBA" id="ARBA00022723"/>
    </source>
</evidence>
<evidence type="ECO:0000256" key="1">
    <source>
        <dbReference type="ARBA" id="ARBA00022714"/>
    </source>
</evidence>
<dbReference type="PROSITE" id="PS51296">
    <property type="entry name" value="RIESKE"/>
    <property type="match status" value="1"/>
</dbReference>
<keyword evidence="3" id="KW-0408">Iron</keyword>
<dbReference type="PANTHER" id="PTHR21496:SF23">
    <property type="entry name" value="3-PHENYLPROPIONATE_CINNAMIC ACID DIOXYGENASE FERREDOXIN SUBUNIT"/>
    <property type="match status" value="1"/>
</dbReference>
<evidence type="ECO:0000313" key="6">
    <source>
        <dbReference type="EMBL" id="MFF3571961.1"/>
    </source>
</evidence>
<proteinExistence type="predicted"/>
<evidence type="ECO:0000256" key="4">
    <source>
        <dbReference type="ARBA" id="ARBA00023014"/>
    </source>
</evidence>
<sequence length="157" mass="17485">MKVRVVPIADFPPGNRVIIEVGRRSIGVFRVGDRLFAVRNDCPHLGAPLCLGQVHGAIVSDEPGRVRNVPASWKIACPWHGWEFDLDTGRSQADPDRLRVRTFPVSVRREERADGTALPGRLRRISPDSPTREFGPPPVDVFPAFVEDDYVVIDVPD</sequence>
<feature type="domain" description="Rieske" evidence="5">
    <location>
        <begin position="3"/>
        <end position="114"/>
    </location>
</feature>
<dbReference type="PANTHER" id="PTHR21496">
    <property type="entry name" value="FERREDOXIN-RELATED"/>
    <property type="match status" value="1"/>
</dbReference>
<dbReference type="InterPro" id="IPR036922">
    <property type="entry name" value="Rieske_2Fe-2S_sf"/>
</dbReference>
<dbReference type="Gene3D" id="2.102.10.10">
    <property type="entry name" value="Rieske [2Fe-2S] iron-sulphur domain"/>
    <property type="match status" value="1"/>
</dbReference>
<dbReference type="RefSeq" id="WP_387405655.1">
    <property type="nucleotide sequence ID" value="NZ_JBIAQY010000011.1"/>
</dbReference>
<dbReference type="Pfam" id="PF00355">
    <property type="entry name" value="Rieske"/>
    <property type="match status" value="1"/>
</dbReference>
<dbReference type="Proteomes" id="UP001601992">
    <property type="component" value="Unassembled WGS sequence"/>
</dbReference>
<keyword evidence="1" id="KW-0001">2Fe-2S</keyword>
<organism evidence="6 7">
    <name type="scientific">Nocardia jiangxiensis</name>
    <dbReference type="NCBI Taxonomy" id="282685"/>
    <lineage>
        <taxon>Bacteria</taxon>
        <taxon>Bacillati</taxon>
        <taxon>Actinomycetota</taxon>
        <taxon>Actinomycetes</taxon>
        <taxon>Mycobacteriales</taxon>
        <taxon>Nocardiaceae</taxon>
        <taxon>Nocardia</taxon>
    </lineage>
</organism>
<evidence type="ECO:0000259" key="5">
    <source>
        <dbReference type="PROSITE" id="PS51296"/>
    </source>
</evidence>
<keyword evidence="4" id="KW-0411">Iron-sulfur</keyword>
<reference evidence="6 7" key="1">
    <citation type="submission" date="2024-10" db="EMBL/GenBank/DDBJ databases">
        <title>The Natural Products Discovery Center: Release of the First 8490 Sequenced Strains for Exploring Actinobacteria Biosynthetic Diversity.</title>
        <authorList>
            <person name="Kalkreuter E."/>
            <person name="Kautsar S.A."/>
            <person name="Yang D."/>
            <person name="Bader C.D."/>
            <person name="Teijaro C.N."/>
            <person name="Fluegel L."/>
            <person name="Davis C.M."/>
            <person name="Simpson J.R."/>
            <person name="Lauterbach L."/>
            <person name="Steele A.D."/>
            <person name="Gui C."/>
            <person name="Meng S."/>
            <person name="Li G."/>
            <person name="Viehrig K."/>
            <person name="Ye F."/>
            <person name="Su P."/>
            <person name="Kiefer A.F."/>
            <person name="Nichols A."/>
            <person name="Cepeda A.J."/>
            <person name="Yan W."/>
            <person name="Fan B."/>
            <person name="Jiang Y."/>
            <person name="Adhikari A."/>
            <person name="Zheng C.-J."/>
            <person name="Schuster L."/>
            <person name="Cowan T.M."/>
            <person name="Smanski M.J."/>
            <person name="Chevrette M.G."/>
            <person name="De Carvalho L.P.S."/>
            <person name="Shen B."/>
        </authorList>
    </citation>
    <scope>NUCLEOTIDE SEQUENCE [LARGE SCALE GENOMIC DNA]</scope>
    <source>
        <strain evidence="6 7">NPDC002593</strain>
    </source>
</reference>
<protein>
    <submittedName>
        <fullName evidence="6">Rieske (2Fe-2S) protein</fullName>
    </submittedName>
</protein>
<comment type="caution">
    <text evidence="6">The sequence shown here is derived from an EMBL/GenBank/DDBJ whole genome shotgun (WGS) entry which is preliminary data.</text>
</comment>
<gene>
    <name evidence="6" type="ORF">ACFYXQ_29690</name>
</gene>
<dbReference type="SUPFAM" id="SSF50022">
    <property type="entry name" value="ISP domain"/>
    <property type="match status" value="1"/>
</dbReference>
<name>A0ABW6S6N5_9NOCA</name>